<protein>
    <submittedName>
        <fullName evidence="1">Uncharacterized protein</fullName>
    </submittedName>
</protein>
<dbReference type="AlphaFoldDB" id="A0A4R2T215"/>
<dbReference type="EMBL" id="SLYC01000048">
    <property type="protein sequence ID" value="TCP96957.1"/>
    <property type="molecule type" value="Genomic_DNA"/>
</dbReference>
<name>A0A4R2T215_9FIRM</name>
<gene>
    <name evidence="1" type="ORF">EDD79_10486</name>
</gene>
<evidence type="ECO:0000313" key="2">
    <source>
        <dbReference type="Proteomes" id="UP000295504"/>
    </source>
</evidence>
<sequence length="34" mass="4019">MLRKSKVSKEVKIQTCEDYHIEKKGIERLDQEVG</sequence>
<organism evidence="1 2">
    <name type="scientific">Serpentinicella alkaliphila</name>
    <dbReference type="NCBI Taxonomy" id="1734049"/>
    <lineage>
        <taxon>Bacteria</taxon>
        <taxon>Bacillati</taxon>
        <taxon>Bacillota</taxon>
        <taxon>Clostridia</taxon>
        <taxon>Peptostreptococcales</taxon>
        <taxon>Natronincolaceae</taxon>
        <taxon>Serpentinicella</taxon>
    </lineage>
</organism>
<reference evidence="1 2" key="1">
    <citation type="submission" date="2019-03" db="EMBL/GenBank/DDBJ databases">
        <title>Genomic Encyclopedia of Type Strains, Phase IV (KMG-IV): sequencing the most valuable type-strain genomes for metagenomic binning, comparative biology and taxonomic classification.</title>
        <authorList>
            <person name="Goeker M."/>
        </authorList>
    </citation>
    <scope>NUCLEOTIDE SEQUENCE [LARGE SCALE GENOMIC DNA]</scope>
    <source>
        <strain evidence="1 2">DSM 100013</strain>
    </source>
</reference>
<accession>A0A4R2T215</accession>
<comment type="caution">
    <text evidence="1">The sequence shown here is derived from an EMBL/GenBank/DDBJ whole genome shotgun (WGS) entry which is preliminary data.</text>
</comment>
<evidence type="ECO:0000313" key="1">
    <source>
        <dbReference type="EMBL" id="TCP96957.1"/>
    </source>
</evidence>
<dbReference type="Proteomes" id="UP000295504">
    <property type="component" value="Unassembled WGS sequence"/>
</dbReference>
<proteinExistence type="predicted"/>
<keyword evidence="2" id="KW-1185">Reference proteome</keyword>